<dbReference type="RefSeq" id="WP_220639622.1">
    <property type="nucleotide sequence ID" value="NZ_CP080429.1"/>
</dbReference>
<keyword evidence="1" id="KW-0472">Membrane</keyword>
<keyword evidence="1" id="KW-0812">Transmembrane</keyword>
<keyword evidence="3" id="KW-1185">Reference proteome</keyword>
<evidence type="ECO:0000313" key="2">
    <source>
        <dbReference type="EMBL" id="QYJ67277.1"/>
    </source>
</evidence>
<gene>
    <name evidence="2" type="ORF">K1I41_06775</name>
</gene>
<evidence type="ECO:0000256" key="1">
    <source>
        <dbReference type="SAM" id="Phobius"/>
    </source>
</evidence>
<dbReference type="EMBL" id="CP080429">
    <property type="protein sequence ID" value="QYJ67277.1"/>
    <property type="molecule type" value="Genomic_DNA"/>
</dbReference>
<proteinExistence type="predicted"/>
<reference evidence="2 3" key="1">
    <citation type="submission" date="2021-07" db="EMBL/GenBank/DDBJ databases">
        <title>Flavobacterium WSW3-B6 sp.nov, isolated from seaweed.</title>
        <authorList>
            <person name="Muhammad N."/>
            <person name="Ho H."/>
            <person name="Lee Y.-J."/>
            <person name="Nguyen T."/>
            <person name="Ho J."/>
            <person name="Kim S.-G."/>
        </authorList>
    </citation>
    <scope>NUCLEOTIDE SEQUENCE [LARGE SCALE GENOMIC DNA]</scope>
    <source>
        <strain evidence="2 3">WSW3-B6</strain>
    </source>
</reference>
<evidence type="ECO:0000313" key="3">
    <source>
        <dbReference type="Proteomes" id="UP000825381"/>
    </source>
</evidence>
<evidence type="ECO:0008006" key="4">
    <source>
        <dbReference type="Google" id="ProtNLM"/>
    </source>
</evidence>
<accession>A0ABX8V458</accession>
<name>A0ABX8V458_9FLAO</name>
<feature type="transmembrane region" description="Helical" evidence="1">
    <location>
        <begin position="119"/>
        <end position="138"/>
    </location>
</feature>
<sequence>MNQITLLYSLKQKILEKYRKHYPYYTGTIQDFGNKEIAQLLDLVEQECQERVSEKWVYMHLKPESNEKLPRKDMLNIFCQWLGYSGWDEFAYKNKEAKSKDSVVKSVTVSKKTNTRKKVYLLIGLLVVLVVISIQFGMASKNEVTLCFKDKYTQKTIAPSRITVYSISKQAKNKLKSIDSCYTIKTDKTQVHIVIESPYYKTDTITIPSNNTTYEYDVQPDDYAMMLRAYMNANVSDWKRRKQQLEAILHDDAVIQEVMFDDIGVEFLNKVDFINKITTPSKLVKDMEVLEIEYNGNKIIALKYIKK</sequence>
<organism evidence="2 3">
    <name type="scientific">Flavobacterium litorale</name>
    <dbReference type="NCBI Taxonomy" id="2856519"/>
    <lineage>
        <taxon>Bacteria</taxon>
        <taxon>Pseudomonadati</taxon>
        <taxon>Bacteroidota</taxon>
        <taxon>Flavobacteriia</taxon>
        <taxon>Flavobacteriales</taxon>
        <taxon>Flavobacteriaceae</taxon>
        <taxon>Flavobacterium</taxon>
    </lineage>
</organism>
<keyword evidence="1" id="KW-1133">Transmembrane helix</keyword>
<dbReference type="Proteomes" id="UP000825381">
    <property type="component" value="Chromosome"/>
</dbReference>
<protein>
    <recommendedName>
        <fullName evidence="4">FecR protein domain-containing protein</fullName>
    </recommendedName>
</protein>